<keyword evidence="3" id="KW-1185">Reference proteome</keyword>
<dbReference type="InterPro" id="IPR002716">
    <property type="entry name" value="PIN_dom"/>
</dbReference>
<dbReference type="AlphaFoldDB" id="G9WSV0"/>
<evidence type="ECO:0000259" key="1">
    <source>
        <dbReference type="Pfam" id="PF13470"/>
    </source>
</evidence>
<proteinExistence type="predicted"/>
<dbReference type="HOGENOM" id="CLU_199710_0_0_9"/>
<feature type="domain" description="PIN" evidence="1">
    <location>
        <begin position="5"/>
        <end position="54"/>
    </location>
</feature>
<gene>
    <name evidence="2" type="ORF">HMPREF9624_02166</name>
</gene>
<protein>
    <recommendedName>
        <fullName evidence="1">PIN domain-containing protein</fullName>
    </recommendedName>
</protein>
<comment type="caution">
    <text evidence="2">The sequence shown here is derived from an EMBL/GenBank/DDBJ whole genome shotgun (WGS) entry which is preliminary data.</text>
</comment>
<dbReference type="RefSeq" id="WP_009537813.1">
    <property type="nucleotide sequence ID" value="NZ_JH414507.1"/>
</dbReference>
<dbReference type="PATRIC" id="fig|796944.3.peg.688"/>
<reference evidence="2 3" key="1">
    <citation type="submission" date="2011-08" db="EMBL/GenBank/DDBJ databases">
        <title>The Genome Sequence of Oribacterium sp. ACB7.</title>
        <authorList>
            <consortium name="The Broad Institute Genome Sequencing Platform"/>
            <person name="Earl A."/>
            <person name="Ward D."/>
            <person name="Feldgarden M."/>
            <person name="Gevers D."/>
            <person name="Sizova M."/>
            <person name="Hazen A."/>
            <person name="Epstein S."/>
            <person name="Young S.K."/>
            <person name="Zeng Q."/>
            <person name="Gargeya S."/>
            <person name="Fitzgerald M."/>
            <person name="Haas B."/>
            <person name="Abouelleil A."/>
            <person name="Alvarado L."/>
            <person name="Arachchi H.M."/>
            <person name="Berlin A."/>
            <person name="Brown A."/>
            <person name="Chapman S.B."/>
            <person name="Chen Z."/>
            <person name="Dunbar C."/>
            <person name="Freedman E."/>
            <person name="Gearin G."/>
            <person name="Gellesch M."/>
            <person name="Goldberg J."/>
            <person name="Griggs A."/>
            <person name="Gujja S."/>
            <person name="Heiman D."/>
            <person name="Howarth C."/>
            <person name="Larson L."/>
            <person name="Lui A."/>
            <person name="MacDonald P.J.P."/>
            <person name="Montmayeur A."/>
            <person name="Murphy C."/>
            <person name="Neiman D."/>
            <person name="Pearson M."/>
            <person name="Priest M."/>
            <person name="Roberts A."/>
            <person name="Saif S."/>
            <person name="Shea T."/>
            <person name="Shenoy N."/>
            <person name="Sisk P."/>
            <person name="Stolte C."/>
            <person name="Sykes S."/>
            <person name="Wortman J."/>
            <person name="Nusbaum C."/>
            <person name="Birren B."/>
        </authorList>
    </citation>
    <scope>NUCLEOTIDE SEQUENCE [LARGE SCALE GENOMIC DNA]</scope>
    <source>
        <strain evidence="2 3">ACB7</strain>
    </source>
</reference>
<organism evidence="2 3">
    <name type="scientific">Oribacterium asaccharolyticum ACB7</name>
    <dbReference type="NCBI Taxonomy" id="796944"/>
    <lineage>
        <taxon>Bacteria</taxon>
        <taxon>Bacillati</taxon>
        <taxon>Bacillota</taxon>
        <taxon>Clostridia</taxon>
        <taxon>Lachnospirales</taxon>
        <taxon>Lachnospiraceae</taxon>
        <taxon>Oribacterium</taxon>
    </lineage>
</organism>
<accession>G9WSV0</accession>
<name>G9WSV0_9FIRM</name>
<evidence type="ECO:0000313" key="3">
    <source>
        <dbReference type="Proteomes" id="UP000003527"/>
    </source>
</evidence>
<dbReference type="Pfam" id="PF13470">
    <property type="entry name" value="PIN_3"/>
    <property type="match status" value="1"/>
</dbReference>
<evidence type="ECO:0000313" key="2">
    <source>
        <dbReference type="EMBL" id="EHL13320.1"/>
    </source>
</evidence>
<dbReference type="Proteomes" id="UP000003527">
    <property type="component" value="Unassembled WGS sequence"/>
</dbReference>
<dbReference type="EMBL" id="AFZD01000007">
    <property type="protein sequence ID" value="EHL13320.1"/>
    <property type="molecule type" value="Genomic_DNA"/>
</dbReference>
<sequence>MKLYAVIDTNVLVSALLRWDSVPGAVLEQALVGSIVPLLSDEIMAEYEEVLRRKVTPGGSE</sequence>